<name>A0AAV3RZZ7_LITER</name>
<organism evidence="3 4">
    <name type="scientific">Lithospermum erythrorhizon</name>
    <name type="common">Purple gromwell</name>
    <name type="synonym">Lithospermum officinale var. erythrorhizon</name>
    <dbReference type="NCBI Taxonomy" id="34254"/>
    <lineage>
        <taxon>Eukaryota</taxon>
        <taxon>Viridiplantae</taxon>
        <taxon>Streptophyta</taxon>
        <taxon>Embryophyta</taxon>
        <taxon>Tracheophyta</taxon>
        <taxon>Spermatophyta</taxon>
        <taxon>Magnoliopsida</taxon>
        <taxon>eudicotyledons</taxon>
        <taxon>Gunneridae</taxon>
        <taxon>Pentapetalae</taxon>
        <taxon>asterids</taxon>
        <taxon>lamiids</taxon>
        <taxon>Boraginales</taxon>
        <taxon>Boraginaceae</taxon>
        <taxon>Boraginoideae</taxon>
        <taxon>Lithospermeae</taxon>
        <taxon>Lithospermum</taxon>
    </lineage>
</organism>
<sequence>MVATTQAIEITVISGEELFLSRKKRVRRNAYAIVKTDTSNSQTTNEDKDGGSNPTWNEKLTMNLPNHARYLIVEVHCKTSSGDKIVGVANVPTSDFLGGYGHQGYLHFLSYRLRDLNSEKNGIINIAVGTKIIENTNSDYGFSGETKMGWQECRTEVGIPIDGTKMSSGMVAGFPVGYNSYK</sequence>
<evidence type="ECO:0000259" key="2">
    <source>
        <dbReference type="PROSITE" id="PS50004"/>
    </source>
</evidence>
<proteinExistence type="predicted"/>
<reference evidence="3 4" key="1">
    <citation type="submission" date="2024-01" db="EMBL/GenBank/DDBJ databases">
        <title>The complete chloroplast genome sequence of Lithospermum erythrorhizon: insights into the phylogenetic relationship among Boraginaceae species and the maternal lineages of purple gromwells.</title>
        <authorList>
            <person name="Okada T."/>
            <person name="Watanabe K."/>
        </authorList>
    </citation>
    <scope>NUCLEOTIDE SEQUENCE [LARGE SCALE GENOMIC DNA]</scope>
</reference>
<dbReference type="Proteomes" id="UP001454036">
    <property type="component" value="Unassembled WGS sequence"/>
</dbReference>
<dbReference type="CDD" id="cd04051">
    <property type="entry name" value="C2_SRC2_like"/>
    <property type="match status" value="1"/>
</dbReference>
<evidence type="ECO:0000256" key="1">
    <source>
        <dbReference type="SAM" id="MobiDB-lite"/>
    </source>
</evidence>
<dbReference type="PANTHER" id="PTHR32246">
    <property type="entry name" value="INGRESSION PROTEIN FIC1"/>
    <property type="match status" value="1"/>
</dbReference>
<dbReference type="InterPro" id="IPR044750">
    <property type="entry name" value="C2_SRC2/BAP"/>
</dbReference>
<gene>
    <name evidence="3" type="ORF">LIER_33170</name>
</gene>
<dbReference type="PANTHER" id="PTHR32246:SF17">
    <property type="entry name" value="BON1-ASSOCIATED PROTEIN 2"/>
    <property type="match status" value="1"/>
</dbReference>
<dbReference type="Gene3D" id="2.60.40.150">
    <property type="entry name" value="C2 domain"/>
    <property type="match status" value="1"/>
</dbReference>
<dbReference type="SUPFAM" id="SSF49562">
    <property type="entry name" value="C2 domain (Calcium/lipid-binding domain, CaLB)"/>
    <property type="match status" value="1"/>
</dbReference>
<feature type="region of interest" description="Disordered" evidence="1">
    <location>
        <begin position="37"/>
        <end position="57"/>
    </location>
</feature>
<evidence type="ECO:0000313" key="4">
    <source>
        <dbReference type="Proteomes" id="UP001454036"/>
    </source>
</evidence>
<dbReference type="AlphaFoldDB" id="A0AAV3RZZ7"/>
<dbReference type="InterPro" id="IPR000008">
    <property type="entry name" value="C2_dom"/>
</dbReference>
<dbReference type="SMART" id="SM00239">
    <property type="entry name" value="C2"/>
    <property type="match status" value="1"/>
</dbReference>
<dbReference type="PROSITE" id="PS50004">
    <property type="entry name" value="C2"/>
    <property type="match status" value="1"/>
</dbReference>
<dbReference type="Pfam" id="PF00168">
    <property type="entry name" value="C2"/>
    <property type="match status" value="1"/>
</dbReference>
<evidence type="ECO:0000313" key="3">
    <source>
        <dbReference type="EMBL" id="GAA0185882.1"/>
    </source>
</evidence>
<dbReference type="InterPro" id="IPR035892">
    <property type="entry name" value="C2_domain_sf"/>
</dbReference>
<accession>A0AAV3RZZ7</accession>
<dbReference type="GO" id="GO:0006952">
    <property type="term" value="P:defense response"/>
    <property type="evidence" value="ECO:0007669"/>
    <property type="project" value="InterPro"/>
</dbReference>
<feature type="domain" description="C2" evidence="2">
    <location>
        <begin position="1"/>
        <end position="106"/>
    </location>
</feature>
<protein>
    <recommendedName>
        <fullName evidence="2">C2 domain-containing protein</fullName>
    </recommendedName>
</protein>
<comment type="caution">
    <text evidence="3">The sequence shown here is derived from an EMBL/GenBank/DDBJ whole genome shotgun (WGS) entry which is preliminary data.</text>
</comment>
<dbReference type="EMBL" id="BAABME010013159">
    <property type="protein sequence ID" value="GAA0185882.1"/>
    <property type="molecule type" value="Genomic_DNA"/>
</dbReference>
<keyword evidence="4" id="KW-1185">Reference proteome</keyword>